<dbReference type="AlphaFoldDB" id="A0A8X6U426"/>
<reference evidence="2" key="1">
    <citation type="submission" date="2020-08" db="EMBL/GenBank/DDBJ databases">
        <title>Multicomponent nature underlies the extraordinary mechanical properties of spider dragline silk.</title>
        <authorList>
            <person name="Kono N."/>
            <person name="Nakamura H."/>
            <person name="Mori M."/>
            <person name="Yoshida Y."/>
            <person name="Ohtoshi R."/>
            <person name="Malay A.D."/>
            <person name="Moran D.A.P."/>
            <person name="Tomita M."/>
            <person name="Numata K."/>
            <person name="Arakawa K."/>
        </authorList>
    </citation>
    <scope>NUCLEOTIDE SEQUENCE</scope>
</reference>
<sequence>MSTTVVSSNTESKTMDELIPKPLTRDTPVKNELNSVKEVKHENINRSMSVDDFERLLNDDDMNIDEIETSPDDDILLEVEQFLDS</sequence>
<feature type="compositionally biased region" description="Basic and acidic residues" evidence="1">
    <location>
        <begin position="13"/>
        <end position="28"/>
    </location>
</feature>
<organism evidence="2 3">
    <name type="scientific">Nephila pilipes</name>
    <name type="common">Giant wood spider</name>
    <name type="synonym">Nephila maculata</name>
    <dbReference type="NCBI Taxonomy" id="299642"/>
    <lineage>
        <taxon>Eukaryota</taxon>
        <taxon>Metazoa</taxon>
        <taxon>Ecdysozoa</taxon>
        <taxon>Arthropoda</taxon>
        <taxon>Chelicerata</taxon>
        <taxon>Arachnida</taxon>
        <taxon>Araneae</taxon>
        <taxon>Araneomorphae</taxon>
        <taxon>Entelegynae</taxon>
        <taxon>Araneoidea</taxon>
        <taxon>Nephilidae</taxon>
        <taxon>Nephila</taxon>
    </lineage>
</organism>
<comment type="caution">
    <text evidence="2">The sequence shown here is derived from an EMBL/GenBank/DDBJ whole genome shotgun (WGS) entry which is preliminary data.</text>
</comment>
<accession>A0A8X6U426</accession>
<feature type="region of interest" description="Disordered" evidence="1">
    <location>
        <begin position="1"/>
        <end position="28"/>
    </location>
</feature>
<protein>
    <submittedName>
        <fullName evidence="2">Uncharacterized protein</fullName>
    </submittedName>
</protein>
<dbReference type="EMBL" id="BMAW01120385">
    <property type="protein sequence ID" value="GFT89009.1"/>
    <property type="molecule type" value="Genomic_DNA"/>
</dbReference>
<evidence type="ECO:0000313" key="2">
    <source>
        <dbReference type="EMBL" id="GFT89009.1"/>
    </source>
</evidence>
<dbReference type="OrthoDB" id="10677608at2759"/>
<dbReference type="Proteomes" id="UP000887013">
    <property type="component" value="Unassembled WGS sequence"/>
</dbReference>
<evidence type="ECO:0000313" key="3">
    <source>
        <dbReference type="Proteomes" id="UP000887013"/>
    </source>
</evidence>
<feature type="compositionally biased region" description="Polar residues" evidence="1">
    <location>
        <begin position="1"/>
        <end position="12"/>
    </location>
</feature>
<keyword evidence="3" id="KW-1185">Reference proteome</keyword>
<name>A0A8X6U426_NEPPI</name>
<evidence type="ECO:0000256" key="1">
    <source>
        <dbReference type="SAM" id="MobiDB-lite"/>
    </source>
</evidence>
<proteinExistence type="predicted"/>
<gene>
    <name evidence="2" type="ORF">NPIL_483971</name>
</gene>